<dbReference type="SUPFAM" id="SSF82714">
    <property type="entry name" value="Multidrug efflux transporter AcrB TolC docking domain, DN and DC subdomains"/>
    <property type="match status" value="2"/>
</dbReference>
<feature type="transmembrane region" description="Helical" evidence="9">
    <location>
        <begin position="998"/>
        <end position="1024"/>
    </location>
</feature>
<evidence type="ECO:0000313" key="11">
    <source>
        <dbReference type="EMBL" id="QQP88497.1"/>
    </source>
</evidence>
<organism evidence="11 12">
    <name type="scientific">Skermanella cutis</name>
    <dbReference type="NCBI Taxonomy" id="2775420"/>
    <lineage>
        <taxon>Bacteria</taxon>
        <taxon>Pseudomonadati</taxon>
        <taxon>Pseudomonadota</taxon>
        <taxon>Alphaproteobacteria</taxon>
        <taxon>Rhodospirillales</taxon>
        <taxon>Azospirillaceae</taxon>
        <taxon>Skermanella</taxon>
    </lineage>
</organism>
<feature type="transmembrane region" description="Helical" evidence="9">
    <location>
        <begin position="530"/>
        <end position="551"/>
    </location>
</feature>
<dbReference type="PANTHER" id="PTHR32063">
    <property type="match status" value="1"/>
</dbReference>
<dbReference type="Pfam" id="PF00873">
    <property type="entry name" value="ACR_tran"/>
    <property type="match status" value="1"/>
</dbReference>
<keyword evidence="6 9" id="KW-0812">Transmembrane</keyword>
<dbReference type="NCBIfam" id="NF000282">
    <property type="entry name" value="RND_permease_1"/>
    <property type="match status" value="1"/>
</dbReference>
<dbReference type="Proteomes" id="UP000595197">
    <property type="component" value="Chromosome"/>
</dbReference>
<feature type="transmembrane region" description="Helical" evidence="9">
    <location>
        <begin position="921"/>
        <end position="944"/>
    </location>
</feature>
<evidence type="ECO:0000256" key="7">
    <source>
        <dbReference type="ARBA" id="ARBA00022989"/>
    </source>
</evidence>
<dbReference type="NCBIfam" id="TIGR00915">
    <property type="entry name" value="2A0602"/>
    <property type="match status" value="1"/>
</dbReference>
<keyword evidence="8 9" id="KW-0472">Membrane</keyword>
<evidence type="ECO:0000256" key="4">
    <source>
        <dbReference type="ARBA" id="ARBA00022475"/>
    </source>
</evidence>
<dbReference type="Gene3D" id="1.20.1640.10">
    <property type="entry name" value="Multidrug efflux transporter AcrB transmembrane domain"/>
    <property type="match status" value="2"/>
</dbReference>
<dbReference type="Gene3D" id="3.30.70.1320">
    <property type="entry name" value="Multidrug efflux transporter AcrB pore domain like"/>
    <property type="match status" value="1"/>
</dbReference>
<feature type="domain" description="SSD" evidence="10">
    <location>
        <begin position="371"/>
        <end position="497"/>
    </location>
</feature>
<feature type="transmembrane region" description="Helical" evidence="9">
    <location>
        <begin position="895"/>
        <end position="915"/>
    </location>
</feature>
<keyword evidence="12" id="KW-1185">Reference proteome</keyword>
<dbReference type="SUPFAM" id="SSF82866">
    <property type="entry name" value="Multidrug efflux transporter AcrB transmembrane domain"/>
    <property type="match status" value="2"/>
</dbReference>
<evidence type="ECO:0000259" key="10">
    <source>
        <dbReference type="PROSITE" id="PS50156"/>
    </source>
</evidence>
<name>A0ABX7B2E7_9PROT</name>
<dbReference type="Gene3D" id="3.30.70.1430">
    <property type="entry name" value="Multidrug efflux transporter AcrB pore domain"/>
    <property type="match status" value="2"/>
</dbReference>
<dbReference type="EMBL" id="CP067420">
    <property type="protein sequence ID" value="QQP88497.1"/>
    <property type="molecule type" value="Genomic_DNA"/>
</dbReference>
<sequence length="1049" mass="112512">MLSSVFIDRPRLAMVISIVIVLAGLLALTRIPVAQFPDIVPPQVSVTTLYPGANAETVEATIAQPIESQVNGVQDMIYMSSTSGNDGSYTLTVTFAVGTDPDINTVNVQNRVRLAEASLPEEVARQGVQVRQQSSAFLQLISLVSESPEYDELFLNNYARINLLDEISRVSGVGEARLFSEYDYSMRVWLETDRLTSFGLSPNDVVAAIRSQNVQAAVGQLGAQPQPNGQQLEFSLQAAGRLTDVAQFENIVLRADADGSLLRLSDVARVELAARSYSSAGTSNGRPAAVLGIYQAPGANAVTTAQEVLRVLDRLKERFPEGVLYEVTYDTTVFVTASIEEVVTTLVEAFVLVLVVVFVFLGNWRATIIPMLAVPVALIGTFAFLLLFGQSANTISLFAMVLAIGIVVDDAIVVVENVERVMRDENLPAPEATRKAMGQITPAIIAITLVLLSVFIPVGFIPGITGSLYAQFALTVSVAMLLSAVNALTLSPALCALLLKPHEKHGRVMGWIQDRIDNVRNGYSRLVNRLVRMAILSLVVVAAAFGGYFGLSTIVPAGFLPDEDQGALFMELRLPQNAALNRTQVVVRDVEGLVRDIPGVRSVTAVAGFSLLDSLQAGNAAFMVVLLDPFEERTEAGTTAFDVLAQIRQRTATVPNAQILAFNLPPISGLGNTAGFDFRLQDLTGGEPAQLAAAAGGLVVAANQDPALAQVFTTYRVDTRRLFVEVDREKAQALGVQVSDVYNALQTTLGGFYVNDFNRFGRTWQVNVQAEAKDRDQVEDLWRIHVRSADGAMVPLRSLASVRFQLGPQAINRYNNYRSVAIQGSPAPGYSSGGALSAMASVADNTLPPGFSFAWSGISLQEQEAAGQTPIILALAVLFAYLFLVALYESWTIPIAVLLSVSVGLCGAMLALMATGLANDVYAQIGIVVLIALASKNAILIVEFAKEQREAGASIRDAAREGARLRFRAVIMTSLAFIFGLIPLVTAVGAAAASRRGVSTAVFGGMIAASSLGLFVIPMLYVVIQGMREWTTRRVRGQPRRPESPAPAE</sequence>
<dbReference type="Gene3D" id="3.30.2090.10">
    <property type="entry name" value="Multidrug efflux transporter AcrB TolC docking domain, DN and DC subdomains"/>
    <property type="match status" value="2"/>
</dbReference>
<feature type="transmembrane region" description="Helical" evidence="9">
    <location>
        <begin position="395"/>
        <end position="415"/>
    </location>
</feature>
<reference evidence="11" key="1">
    <citation type="submission" date="2021-02" db="EMBL/GenBank/DDBJ databases">
        <title>Skermanella TT6 skin isolate.</title>
        <authorList>
            <person name="Lee K."/>
            <person name="Ganzorig M."/>
        </authorList>
    </citation>
    <scope>NUCLEOTIDE SEQUENCE</scope>
    <source>
        <strain evidence="11">TT6</strain>
    </source>
</reference>
<feature type="transmembrane region" description="Helical" evidence="9">
    <location>
        <begin position="436"/>
        <end position="460"/>
    </location>
</feature>
<dbReference type="RefSeq" id="WP_201073478.1">
    <property type="nucleotide sequence ID" value="NZ_CP067420.1"/>
</dbReference>
<dbReference type="InterPro" id="IPR000731">
    <property type="entry name" value="SSD"/>
</dbReference>
<feature type="transmembrane region" description="Helical" evidence="9">
    <location>
        <begin position="472"/>
        <end position="499"/>
    </location>
</feature>
<keyword evidence="4" id="KW-1003">Cell membrane</keyword>
<evidence type="ECO:0000313" key="12">
    <source>
        <dbReference type="Proteomes" id="UP000595197"/>
    </source>
</evidence>
<evidence type="ECO:0000256" key="9">
    <source>
        <dbReference type="RuleBase" id="RU364070"/>
    </source>
</evidence>
<evidence type="ECO:0000256" key="8">
    <source>
        <dbReference type="ARBA" id="ARBA00023136"/>
    </source>
</evidence>
<feature type="transmembrane region" description="Helical" evidence="9">
    <location>
        <begin position="871"/>
        <end position="888"/>
    </location>
</feature>
<evidence type="ECO:0000256" key="5">
    <source>
        <dbReference type="ARBA" id="ARBA00022519"/>
    </source>
</evidence>
<feature type="transmembrane region" description="Helical" evidence="9">
    <location>
        <begin position="965"/>
        <end position="992"/>
    </location>
</feature>
<proteinExistence type="inferred from homology"/>
<dbReference type="InterPro" id="IPR027463">
    <property type="entry name" value="AcrB_DN_DC_subdom"/>
</dbReference>
<evidence type="ECO:0000256" key="1">
    <source>
        <dbReference type="ARBA" id="ARBA00004429"/>
    </source>
</evidence>
<evidence type="ECO:0000256" key="6">
    <source>
        <dbReference type="ARBA" id="ARBA00022692"/>
    </source>
</evidence>
<dbReference type="PRINTS" id="PR00702">
    <property type="entry name" value="ACRIFLAVINRP"/>
</dbReference>
<dbReference type="InterPro" id="IPR001036">
    <property type="entry name" value="Acrflvin-R"/>
</dbReference>
<dbReference type="PANTHER" id="PTHR32063:SF76">
    <property type="entry name" value="EFFLUX PUMP MEMBRANE TRANSPORTER"/>
    <property type="match status" value="1"/>
</dbReference>
<evidence type="ECO:0000256" key="2">
    <source>
        <dbReference type="ARBA" id="ARBA00010942"/>
    </source>
</evidence>
<keyword evidence="7 9" id="KW-1133">Transmembrane helix</keyword>
<dbReference type="Gene3D" id="3.30.70.1440">
    <property type="entry name" value="Multidrug efflux transporter AcrB pore domain"/>
    <property type="match status" value="1"/>
</dbReference>
<accession>A0ABX7B2E7</accession>
<feature type="transmembrane region" description="Helical" evidence="9">
    <location>
        <begin position="12"/>
        <end position="33"/>
    </location>
</feature>
<keyword evidence="3 9" id="KW-0813">Transport</keyword>
<feature type="transmembrane region" description="Helical" evidence="9">
    <location>
        <begin position="368"/>
        <end position="389"/>
    </location>
</feature>
<comment type="subcellular location">
    <subcellularLocation>
        <location evidence="1 9">Cell inner membrane</location>
        <topology evidence="1 9">Multi-pass membrane protein</topology>
    </subcellularLocation>
</comment>
<dbReference type="InterPro" id="IPR004764">
    <property type="entry name" value="MdtF-like"/>
</dbReference>
<feature type="transmembrane region" description="Helical" evidence="9">
    <location>
        <begin position="342"/>
        <end position="361"/>
    </location>
</feature>
<dbReference type="PROSITE" id="PS50156">
    <property type="entry name" value="SSD"/>
    <property type="match status" value="1"/>
</dbReference>
<dbReference type="SUPFAM" id="SSF82693">
    <property type="entry name" value="Multidrug efflux transporter AcrB pore domain, PN1, PN2, PC1 and PC2 subdomains"/>
    <property type="match status" value="3"/>
</dbReference>
<gene>
    <name evidence="11" type="ORF">IGS68_21030</name>
</gene>
<evidence type="ECO:0000256" key="3">
    <source>
        <dbReference type="ARBA" id="ARBA00022448"/>
    </source>
</evidence>
<comment type="similarity">
    <text evidence="2 9">Belongs to the resistance-nodulation-cell division (RND) (TC 2.A.6) family.</text>
</comment>
<protein>
    <recommendedName>
        <fullName evidence="9">Efflux pump membrane transporter</fullName>
    </recommendedName>
</protein>
<keyword evidence="5 9" id="KW-0997">Cell inner membrane</keyword>